<proteinExistence type="predicted"/>
<protein>
    <submittedName>
        <fullName evidence="1">Uncharacterized protein</fullName>
    </submittedName>
</protein>
<evidence type="ECO:0000313" key="2">
    <source>
        <dbReference type="Proteomes" id="UP000265520"/>
    </source>
</evidence>
<name>A0A392M6Q7_9FABA</name>
<sequence>MAMRTMTVNGAMQKLYLTRPRSYLYLLWCCNNLLSGNLLNENLLNLLNENVKGIHYCRSVSKNLFIIQIAQQEFVELICVLALNGT</sequence>
<dbReference type="AlphaFoldDB" id="A0A392M6Q7"/>
<gene>
    <name evidence="1" type="ORF">A2U01_0003732</name>
</gene>
<accession>A0A392M6Q7</accession>
<keyword evidence="2" id="KW-1185">Reference proteome</keyword>
<reference evidence="1 2" key="1">
    <citation type="journal article" date="2018" name="Front. Plant Sci.">
        <title>Red Clover (Trifolium pratense) and Zigzag Clover (T. medium) - A Picture of Genomic Similarities and Differences.</title>
        <authorList>
            <person name="Dluhosova J."/>
            <person name="Istvanek J."/>
            <person name="Nedelnik J."/>
            <person name="Repkova J."/>
        </authorList>
    </citation>
    <scope>NUCLEOTIDE SEQUENCE [LARGE SCALE GENOMIC DNA]</scope>
    <source>
        <strain evidence="2">cv. 10/8</strain>
        <tissue evidence="1">Leaf</tissue>
    </source>
</reference>
<dbReference type="EMBL" id="LXQA010004378">
    <property type="protein sequence ID" value="MCH82919.1"/>
    <property type="molecule type" value="Genomic_DNA"/>
</dbReference>
<dbReference type="Proteomes" id="UP000265520">
    <property type="component" value="Unassembled WGS sequence"/>
</dbReference>
<evidence type="ECO:0000313" key="1">
    <source>
        <dbReference type="EMBL" id="MCH82919.1"/>
    </source>
</evidence>
<comment type="caution">
    <text evidence="1">The sequence shown here is derived from an EMBL/GenBank/DDBJ whole genome shotgun (WGS) entry which is preliminary data.</text>
</comment>
<organism evidence="1 2">
    <name type="scientific">Trifolium medium</name>
    <dbReference type="NCBI Taxonomy" id="97028"/>
    <lineage>
        <taxon>Eukaryota</taxon>
        <taxon>Viridiplantae</taxon>
        <taxon>Streptophyta</taxon>
        <taxon>Embryophyta</taxon>
        <taxon>Tracheophyta</taxon>
        <taxon>Spermatophyta</taxon>
        <taxon>Magnoliopsida</taxon>
        <taxon>eudicotyledons</taxon>
        <taxon>Gunneridae</taxon>
        <taxon>Pentapetalae</taxon>
        <taxon>rosids</taxon>
        <taxon>fabids</taxon>
        <taxon>Fabales</taxon>
        <taxon>Fabaceae</taxon>
        <taxon>Papilionoideae</taxon>
        <taxon>50 kb inversion clade</taxon>
        <taxon>NPAAA clade</taxon>
        <taxon>Hologalegina</taxon>
        <taxon>IRL clade</taxon>
        <taxon>Trifolieae</taxon>
        <taxon>Trifolium</taxon>
    </lineage>
</organism>